<evidence type="ECO:0000313" key="2">
    <source>
        <dbReference type="Proteomes" id="UP000245702"/>
    </source>
</evidence>
<gene>
    <name evidence="1" type="ORF">SSPH_03884</name>
</gene>
<name>A0ABM9W868_9FIRM</name>
<protein>
    <recommendedName>
        <fullName evidence="3">Chromosome partition protein Smc</fullName>
    </recommendedName>
</protein>
<reference evidence="1 2" key="1">
    <citation type="submission" date="2016-01" db="EMBL/GenBank/DDBJ databases">
        <authorList>
            <person name="Brown R."/>
        </authorList>
    </citation>
    <scope>NUCLEOTIDE SEQUENCE [LARGE SCALE GENOMIC DNA]</scope>
    <source>
        <strain evidence="1">Sporomusa sphaeroides DSM 2875</strain>
    </source>
</reference>
<sequence>MSSFRKENVNKEILQTSICTLLPTLNNATMRIHERTVINTEELLKQIIARLDRMEEGQQQTNTRLDRIESDLTDLKTSFSNIEGQQRENTDYIKALLHRTEELNAQTHSIGHGLNVLTGKAATKEDVADLSAQFRVLNDRLFRQEVEVDKLKAVK</sequence>
<evidence type="ECO:0000313" key="1">
    <source>
        <dbReference type="EMBL" id="CVK21200.1"/>
    </source>
</evidence>
<dbReference type="Proteomes" id="UP000245702">
    <property type="component" value="Unassembled WGS sequence"/>
</dbReference>
<comment type="caution">
    <text evidence="1">The sequence shown here is derived from an EMBL/GenBank/DDBJ whole genome shotgun (WGS) entry which is preliminary data.</text>
</comment>
<accession>A0ABM9W868</accession>
<dbReference type="EMBL" id="FCOW01000030">
    <property type="protein sequence ID" value="CVK21200.1"/>
    <property type="molecule type" value="Genomic_DNA"/>
</dbReference>
<keyword evidence="2" id="KW-1185">Reference proteome</keyword>
<evidence type="ECO:0008006" key="3">
    <source>
        <dbReference type="Google" id="ProtNLM"/>
    </source>
</evidence>
<proteinExistence type="predicted"/>
<organism evidence="1 2">
    <name type="scientific">Sporomusa sphaeroides DSM 2875</name>
    <dbReference type="NCBI Taxonomy" id="1337886"/>
    <lineage>
        <taxon>Bacteria</taxon>
        <taxon>Bacillati</taxon>
        <taxon>Bacillota</taxon>
        <taxon>Negativicutes</taxon>
        <taxon>Selenomonadales</taxon>
        <taxon>Sporomusaceae</taxon>
        <taxon>Sporomusa</taxon>
    </lineage>
</organism>